<dbReference type="OrthoDB" id="409749at2759"/>
<dbReference type="GO" id="GO:0016010">
    <property type="term" value="C:dystrophin-associated glycoprotein complex"/>
    <property type="evidence" value="ECO:0007669"/>
    <property type="project" value="TreeGrafter"/>
</dbReference>
<proteinExistence type="inferred from homology"/>
<evidence type="ECO:0000256" key="11">
    <source>
        <dbReference type="ARBA" id="ARBA00023136"/>
    </source>
</evidence>
<evidence type="ECO:0000256" key="13">
    <source>
        <dbReference type="ARBA" id="ARBA00023212"/>
    </source>
</evidence>
<dbReference type="FunFam" id="2.30.42.10:FF:000052">
    <property type="entry name" value="Syntrophin beta 1"/>
    <property type="match status" value="1"/>
</dbReference>
<organism evidence="15 16">
    <name type="scientific">Armadillidium nasatum</name>
    <dbReference type="NCBI Taxonomy" id="96803"/>
    <lineage>
        <taxon>Eukaryota</taxon>
        <taxon>Metazoa</taxon>
        <taxon>Ecdysozoa</taxon>
        <taxon>Arthropoda</taxon>
        <taxon>Crustacea</taxon>
        <taxon>Multicrustacea</taxon>
        <taxon>Malacostraca</taxon>
        <taxon>Eumalacostraca</taxon>
        <taxon>Peracarida</taxon>
        <taxon>Isopoda</taxon>
        <taxon>Oniscidea</taxon>
        <taxon>Crinocheta</taxon>
        <taxon>Armadillidiidae</taxon>
        <taxon>Armadillidium</taxon>
    </lineage>
</organism>
<keyword evidence="8" id="KW-0106">Calcium</keyword>
<dbReference type="Pfam" id="PF18012">
    <property type="entry name" value="PH_17"/>
    <property type="match status" value="1"/>
</dbReference>
<dbReference type="GO" id="GO:0005198">
    <property type="term" value="F:structural molecule activity"/>
    <property type="evidence" value="ECO:0007669"/>
    <property type="project" value="InterPro"/>
</dbReference>
<dbReference type="InterPro" id="IPR036034">
    <property type="entry name" value="PDZ_sf"/>
</dbReference>
<dbReference type="GO" id="GO:0005516">
    <property type="term" value="F:calmodulin binding"/>
    <property type="evidence" value="ECO:0007669"/>
    <property type="project" value="UniProtKB-KW"/>
</dbReference>
<keyword evidence="7" id="KW-0677">Repeat</keyword>
<evidence type="ECO:0000313" key="15">
    <source>
        <dbReference type="EMBL" id="KAB7507799.1"/>
    </source>
</evidence>
<evidence type="ECO:0000256" key="2">
    <source>
        <dbReference type="ARBA" id="ARBA00004245"/>
    </source>
</evidence>
<dbReference type="SMART" id="SM00228">
    <property type="entry name" value="PDZ"/>
    <property type="match status" value="1"/>
</dbReference>
<protein>
    <submittedName>
        <fullName evidence="15">Beta-1-syntrophin</fullName>
    </submittedName>
</protein>
<evidence type="ECO:0000313" key="16">
    <source>
        <dbReference type="Proteomes" id="UP000326759"/>
    </source>
</evidence>
<keyword evidence="9" id="KW-0112">Calmodulin-binding</keyword>
<evidence type="ECO:0000256" key="12">
    <source>
        <dbReference type="ARBA" id="ARBA00023203"/>
    </source>
</evidence>
<evidence type="ECO:0000256" key="8">
    <source>
        <dbReference type="ARBA" id="ARBA00022837"/>
    </source>
</evidence>
<dbReference type="Gene3D" id="2.30.42.10">
    <property type="match status" value="1"/>
</dbReference>
<dbReference type="Proteomes" id="UP000326759">
    <property type="component" value="Unassembled WGS sequence"/>
</dbReference>
<keyword evidence="11" id="KW-0472">Membrane</keyword>
<dbReference type="CDD" id="cd06801">
    <property type="entry name" value="PDZ_syntrophin-like"/>
    <property type="match status" value="1"/>
</dbReference>
<dbReference type="InterPro" id="IPR001478">
    <property type="entry name" value="PDZ"/>
</dbReference>
<dbReference type="SMART" id="SM00233">
    <property type="entry name" value="PH"/>
    <property type="match status" value="2"/>
</dbReference>
<dbReference type="InterPro" id="IPR015482">
    <property type="entry name" value="Syntrophin"/>
</dbReference>
<dbReference type="PANTHER" id="PTHR10554:SF12">
    <property type="entry name" value="IP02644P"/>
    <property type="match status" value="1"/>
</dbReference>
<dbReference type="EMBL" id="SEYY01000214">
    <property type="protein sequence ID" value="KAB7507799.1"/>
    <property type="molecule type" value="Genomic_DNA"/>
</dbReference>
<reference evidence="15 16" key="1">
    <citation type="journal article" date="2019" name="PLoS Biol.">
        <title>Sex chromosomes control vertical transmission of feminizing Wolbachia symbionts in an isopod.</title>
        <authorList>
            <person name="Becking T."/>
            <person name="Chebbi M.A."/>
            <person name="Giraud I."/>
            <person name="Moumen B."/>
            <person name="Laverre T."/>
            <person name="Caubet Y."/>
            <person name="Peccoud J."/>
            <person name="Gilbert C."/>
            <person name="Cordaux R."/>
        </authorList>
    </citation>
    <scope>NUCLEOTIDE SEQUENCE [LARGE SCALE GENOMIC DNA]</scope>
    <source>
        <strain evidence="15">ANa2</strain>
        <tissue evidence="15">Whole body excluding digestive tract and cuticle</tissue>
    </source>
</reference>
<evidence type="ECO:0000256" key="10">
    <source>
        <dbReference type="ARBA" id="ARBA00022949"/>
    </source>
</evidence>
<dbReference type="GO" id="GO:0003779">
    <property type="term" value="F:actin binding"/>
    <property type="evidence" value="ECO:0007669"/>
    <property type="project" value="UniProtKB-KW"/>
</dbReference>
<name>A0A5N5TNR2_9CRUS</name>
<evidence type="ECO:0000259" key="14">
    <source>
        <dbReference type="PROSITE" id="PS50106"/>
    </source>
</evidence>
<dbReference type="PROSITE" id="PS50106">
    <property type="entry name" value="PDZ"/>
    <property type="match status" value="1"/>
</dbReference>
<accession>A0A5N5TNR2</accession>
<evidence type="ECO:0000256" key="4">
    <source>
        <dbReference type="ARBA" id="ARBA00010798"/>
    </source>
</evidence>
<dbReference type="Gene3D" id="2.30.29.30">
    <property type="entry name" value="Pleckstrin-homology domain (PH domain)/Phosphotyrosine-binding domain (PTB)"/>
    <property type="match status" value="1"/>
</dbReference>
<dbReference type="InterPro" id="IPR041428">
    <property type="entry name" value="PHsplit_syntrophin"/>
</dbReference>
<dbReference type="InterPro" id="IPR011993">
    <property type="entry name" value="PH-like_dom_sf"/>
</dbReference>
<dbReference type="SUPFAM" id="SSF50156">
    <property type="entry name" value="PDZ domain-like"/>
    <property type="match status" value="1"/>
</dbReference>
<dbReference type="GO" id="GO:0012505">
    <property type="term" value="C:endomembrane system"/>
    <property type="evidence" value="ECO:0007669"/>
    <property type="project" value="UniProtKB-SubCell"/>
</dbReference>
<comment type="similarity">
    <text evidence="4">Belongs to the syntrophin family.</text>
</comment>
<dbReference type="PANTHER" id="PTHR10554">
    <property type="entry name" value="SYNTROPHIN"/>
    <property type="match status" value="1"/>
</dbReference>
<dbReference type="Pfam" id="PF00595">
    <property type="entry name" value="PDZ"/>
    <property type="match status" value="1"/>
</dbReference>
<evidence type="ECO:0000256" key="1">
    <source>
        <dbReference type="ARBA" id="ARBA00004184"/>
    </source>
</evidence>
<keyword evidence="6" id="KW-0597">Phosphoprotein</keyword>
<evidence type="ECO:0000256" key="6">
    <source>
        <dbReference type="ARBA" id="ARBA00022553"/>
    </source>
</evidence>
<sequence>MSEKVGNVEVLIGGASESSDITGINNSNTTNGSIGSSGSAGTWHKAKLTLQGDLLFITLTDLDDPNSFGGIDGDKPDNVPEPVASQKRTVQIVKSDNSGLGISIKGGRENKMPILISKIFKGMAADQTEKLYVGDAILSVNGEDLREASHDEAVRALKRAGKVVKLEVKYLREVTPYFRKATVLADLGWELQTGFLGAQSGFLPQNGEIDNTSDKSEVLLTNGPDTRSITLLFCHLTRQFVCKEPNTIELHSPDRLHSLIFKCSSEVEAMSWFNTLHTTLSILTDGALNHANKVLGDVLDLAKIHHVGWLMLKIDQGKQEWEPQFCAVTDHDMILFQDVPWTKEAWGNPLVFYPLLATSYCSRVVNSSAKGSLKKDEVITMTLRCGTQEGVAMCVFRHDTQRDLAMWVRVLVQGAHDAVLRQQEVACYCEWRGMESKLLLHHEEGFYLYAASSTANNGLGRLLWSQPFHKLKMSSDDGSRLLMAQV</sequence>
<dbReference type="SUPFAM" id="SSF50729">
    <property type="entry name" value="PH domain-like"/>
    <property type="match status" value="2"/>
</dbReference>
<comment type="subcellular location">
    <subcellularLocation>
        <location evidence="3">Cell junction</location>
    </subcellularLocation>
    <subcellularLocation>
        <location evidence="2">Cytoplasm</location>
        <location evidence="2">Cytoskeleton</location>
    </subcellularLocation>
    <subcellularLocation>
        <location evidence="1">Endomembrane system</location>
        <topology evidence="1">Peripheral membrane protein</topology>
    </subcellularLocation>
</comment>
<evidence type="ECO:0000256" key="5">
    <source>
        <dbReference type="ARBA" id="ARBA00022490"/>
    </source>
</evidence>
<evidence type="ECO:0000256" key="3">
    <source>
        <dbReference type="ARBA" id="ARBA00004282"/>
    </source>
</evidence>
<keyword evidence="16" id="KW-1185">Reference proteome</keyword>
<keyword evidence="5" id="KW-0963">Cytoplasm</keyword>
<dbReference type="Pfam" id="PF23012">
    <property type="entry name" value="Syntrophin_4th"/>
    <property type="match status" value="1"/>
</dbReference>
<dbReference type="AlphaFoldDB" id="A0A5N5TNR2"/>
<feature type="domain" description="PDZ" evidence="14">
    <location>
        <begin position="89"/>
        <end position="172"/>
    </location>
</feature>
<keyword evidence="13" id="KW-0206">Cytoskeleton</keyword>
<evidence type="ECO:0000256" key="9">
    <source>
        <dbReference type="ARBA" id="ARBA00022860"/>
    </source>
</evidence>
<keyword evidence="12" id="KW-0009">Actin-binding</keyword>
<dbReference type="InterPro" id="IPR001849">
    <property type="entry name" value="PH_domain"/>
</dbReference>
<comment type="caution">
    <text evidence="15">The sequence shown here is derived from an EMBL/GenBank/DDBJ whole genome shotgun (WGS) entry which is preliminary data.</text>
</comment>
<dbReference type="GO" id="GO:0070161">
    <property type="term" value="C:anchoring junction"/>
    <property type="evidence" value="ECO:0007669"/>
    <property type="project" value="UniProtKB-SubCell"/>
</dbReference>
<keyword evidence="10" id="KW-0965">Cell junction</keyword>
<gene>
    <name evidence="15" type="primary">SNTB1</name>
    <name evidence="15" type="ORF">Anas_04388</name>
</gene>
<dbReference type="InterPro" id="IPR055108">
    <property type="entry name" value="Syntrophin_4th"/>
</dbReference>
<evidence type="ECO:0000256" key="7">
    <source>
        <dbReference type="ARBA" id="ARBA00022737"/>
    </source>
</evidence>
<dbReference type="GO" id="GO:0005856">
    <property type="term" value="C:cytoskeleton"/>
    <property type="evidence" value="ECO:0007669"/>
    <property type="project" value="UniProtKB-SubCell"/>
</dbReference>